<dbReference type="Proteomes" id="UP000186657">
    <property type="component" value="Unassembled WGS sequence"/>
</dbReference>
<evidence type="ECO:0008006" key="3">
    <source>
        <dbReference type="Google" id="ProtNLM"/>
    </source>
</evidence>
<proteinExistence type="predicted"/>
<organism evidence="1 2">
    <name type="scientific">Moorena bouillonii PNG</name>
    <dbReference type="NCBI Taxonomy" id="568701"/>
    <lineage>
        <taxon>Bacteria</taxon>
        <taxon>Bacillati</taxon>
        <taxon>Cyanobacteriota</taxon>
        <taxon>Cyanophyceae</taxon>
        <taxon>Coleofasciculales</taxon>
        <taxon>Coleofasciculaceae</taxon>
        <taxon>Moorena</taxon>
    </lineage>
</organism>
<gene>
    <name evidence="1" type="ORF">BJP37_18810</name>
</gene>
<comment type="caution">
    <text evidence="1">The sequence shown here is derived from an EMBL/GenBank/DDBJ whole genome shotgun (WGS) entry which is preliminary data.</text>
</comment>
<dbReference type="AlphaFoldDB" id="A0A1U7N464"/>
<sequence>MIAKEYQKTLEKELNRSTYLLLTLVVASLQLFKQVKLEWLAEALPLPILFESRRQKLRRFLRNKNLGVEKIWFPCVKCLLRSMFKPSDTIYLALDRTSWGEINILMVSIIWNHRAWPVYWIFLSKKRCSAVLGVSPMSDCIKTRK</sequence>
<keyword evidence="2" id="KW-1185">Reference proteome</keyword>
<protein>
    <recommendedName>
        <fullName evidence="3">Transposase</fullName>
    </recommendedName>
</protein>
<dbReference type="RefSeq" id="WP_075901292.1">
    <property type="nucleotide sequence ID" value="NZ_MKZS01000001.1"/>
</dbReference>
<reference evidence="1 2" key="1">
    <citation type="submission" date="2016-10" db="EMBL/GenBank/DDBJ databases">
        <title>Comparative genomics uncovers the prolific and rare metabolic potential of the cyanobacterial genus Moorea.</title>
        <authorList>
            <person name="Leao T."/>
            <person name="Castelao G."/>
            <person name="Korobeynikov A."/>
            <person name="Monroe E.A."/>
            <person name="Podell S."/>
            <person name="Glukhov E."/>
            <person name="Allen E."/>
            <person name="Gerwick W.H."/>
            <person name="Gerwick L."/>
        </authorList>
    </citation>
    <scope>NUCLEOTIDE SEQUENCE [LARGE SCALE GENOMIC DNA]</scope>
    <source>
        <strain evidence="1 2">PNG5-198</strain>
    </source>
</reference>
<evidence type="ECO:0000313" key="2">
    <source>
        <dbReference type="Proteomes" id="UP000186657"/>
    </source>
</evidence>
<dbReference type="EMBL" id="MKZS01000001">
    <property type="protein sequence ID" value="OLT60758.1"/>
    <property type="molecule type" value="Genomic_DNA"/>
</dbReference>
<evidence type="ECO:0000313" key="1">
    <source>
        <dbReference type="EMBL" id="OLT60758.1"/>
    </source>
</evidence>
<accession>A0A1U7N464</accession>
<name>A0A1U7N464_9CYAN</name>